<name>A0ACB8THP5_9AGAM</name>
<evidence type="ECO:0000313" key="2">
    <source>
        <dbReference type="Proteomes" id="UP000814140"/>
    </source>
</evidence>
<dbReference type="EMBL" id="MU277189">
    <property type="protein sequence ID" value="KAI0067943.1"/>
    <property type="molecule type" value="Genomic_DNA"/>
</dbReference>
<keyword evidence="2" id="KW-1185">Reference proteome</keyword>
<accession>A0ACB8THP5</accession>
<organism evidence="1 2">
    <name type="scientific">Artomyces pyxidatus</name>
    <dbReference type="NCBI Taxonomy" id="48021"/>
    <lineage>
        <taxon>Eukaryota</taxon>
        <taxon>Fungi</taxon>
        <taxon>Dikarya</taxon>
        <taxon>Basidiomycota</taxon>
        <taxon>Agaricomycotina</taxon>
        <taxon>Agaricomycetes</taxon>
        <taxon>Russulales</taxon>
        <taxon>Auriscalpiaceae</taxon>
        <taxon>Artomyces</taxon>
    </lineage>
</organism>
<reference evidence="1" key="2">
    <citation type="journal article" date="2022" name="New Phytol.">
        <title>Evolutionary transition to the ectomycorrhizal habit in the genomes of a hyperdiverse lineage of mushroom-forming fungi.</title>
        <authorList>
            <person name="Looney B."/>
            <person name="Miyauchi S."/>
            <person name="Morin E."/>
            <person name="Drula E."/>
            <person name="Courty P.E."/>
            <person name="Kohler A."/>
            <person name="Kuo A."/>
            <person name="LaButti K."/>
            <person name="Pangilinan J."/>
            <person name="Lipzen A."/>
            <person name="Riley R."/>
            <person name="Andreopoulos W."/>
            <person name="He G."/>
            <person name="Johnson J."/>
            <person name="Nolan M."/>
            <person name="Tritt A."/>
            <person name="Barry K.W."/>
            <person name="Grigoriev I.V."/>
            <person name="Nagy L.G."/>
            <person name="Hibbett D."/>
            <person name="Henrissat B."/>
            <person name="Matheny P.B."/>
            <person name="Labbe J."/>
            <person name="Martin F.M."/>
        </authorList>
    </citation>
    <scope>NUCLEOTIDE SEQUENCE</scope>
    <source>
        <strain evidence="1">HHB10654</strain>
    </source>
</reference>
<sequence length="660" mass="75104">MKGLHQRLNLYINTDESYIFIPAEPVGARPLVVHRHSGDIVLDSPNASIPSSAKRSSKTIYGILGLISLSLSEYLIVITGRELRGTLLGHDVYRAVDFDILPLDPGASVSSPSHPVEAHLLALVRLHLSNGVFLFSYDFDITRRLQAQWVARERDEGKAFWEAADDRFFWNKFLQTRFIDITIANPKNDLSPYILPVINGSFDVRTSSLNGRNLQLCLISRRSRFRAGTRYFRRGVDEEGHVANFNETEQILGVASRKPDEYSTRLSFVQIRGSVPIFWAEVNTLRYKPDLQIMDGHDSVDALTRHMQEQVALYGDQSLVNLVDQKGHEKPVKEAYERYAAEAGVPKVRYQYFDFHNECKHMRWDRISLLIDSLHDDLIRDGYFHIDADKPEPLHWQLGVVRTNCMDNLDRTNVAQAAIAKWTLDLQLKAAGILSEKDTVDNYEDLQRHLREMWSDHADLISRAYAGTGALKTDFTRTGKRTRAGAFDDLKKSILRYVKNNYFDGARQDAYDLVTGAWVPRKGPSSALFLITDNRPLIIRAAPYVLMFSLFMILAGLTLPRSSDYSLFYYFVLWLTTLTLSLAFVFIHGIDYVAWPRLLPPTDIIHYNGPGFRSAHNGKGFGVNMGTLKAGASAQWLARGLRRTDRQMDEIELGTKKRVD</sequence>
<proteinExistence type="predicted"/>
<gene>
    <name evidence="1" type="ORF">BV25DRAFT_1847345</name>
</gene>
<dbReference type="Proteomes" id="UP000814140">
    <property type="component" value="Unassembled WGS sequence"/>
</dbReference>
<reference evidence="1" key="1">
    <citation type="submission" date="2021-03" db="EMBL/GenBank/DDBJ databases">
        <authorList>
            <consortium name="DOE Joint Genome Institute"/>
            <person name="Ahrendt S."/>
            <person name="Looney B.P."/>
            <person name="Miyauchi S."/>
            <person name="Morin E."/>
            <person name="Drula E."/>
            <person name="Courty P.E."/>
            <person name="Chicoki N."/>
            <person name="Fauchery L."/>
            <person name="Kohler A."/>
            <person name="Kuo A."/>
            <person name="Labutti K."/>
            <person name="Pangilinan J."/>
            <person name="Lipzen A."/>
            <person name="Riley R."/>
            <person name="Andreopoulos W."/>
            <person name="He G."/>
            <person name="Johnson J."/>
            <person name="Barry K.W."/>
            <person name="Grigoriev I.V."/>
            <person name="Nagy L."/>
            <person name="Hibbett D."/>
            <person name="Henrissat B."/>
            <person name="Matheny P.B."/>
            <person name="Labbe J."/>
            <person name="Martin F."/>
        </authorList>
    </citation>
    <scope>NUCLEOTIDE SEQUENCE</scope>
    <source>
        <strain evidence="1">HHB10654</strain>
    </source>
</reference>
<evidence type="ECO:0000313" key="1">
    <source>
        <dbReference type="EMBL" id="KAI0067943.1"/>
    </source>
</evidence>
<comment type="caution">
    <text evidence="1">The sequence shown here is derived from an EMBL/GenBank/DDBJ whole genome shotgun (WGS) entry which is preliminary data.</text>
</comment>
<protein>
    <submittedName>
        <fullName evidence="1">Uncharacterized protein</fullName>
    </submittedName>
</protein>